<dbReference type="OrthoDB" id="2119217at2759"/>
<feature type="compositionally biased region" description="Gly residues" evidence="7">
    <location>
        <begin position="1"/>
        <end position="14"/>
    </location>
</feature>
<dbReference type="Pfam" id="PF12317">
    <property type="entry name" value="IFT46_B_C"/>
    <property type="match status" value="1"/>
</dbReference>
<comment type="similarity">
    <text evidence="2">Belongs to the IFT46 family.</text>
</comment>
<keyword evidence="9" id="KW-1185">Reference proteome</keyword>
<dbReference type="InterPro" id="IPR022088">
    <property type="entry name" value="Intraflagellar_transp_cmplxB"/>
</dbReference>
<sequence>MANGSSVGGGGGDGSTAAAPPEGAYNPADYAHLSVAAEVRDLFQYIVRYKPHDVELETTLKCFVPDYIPTLGEMDAFLKVPRPDGKADDLGFKVLDEPSAQQSDAAVLELQLRAVTKRRHGDAAVRSIEGAHKAPQEVERWVTSIAELHRTKPPPQVHYKRSMPDVDKLMEVWPEEFEQLLSTAQLPGPELEMSLEEYAKTICAIMDIPVYENIIESLHLLFTVYQEFKNNAHFAGAAASGAAPSDAFLSSSYK</sequence>
<comment type="caution">
    <text evidence="8">The sequence shown here is derived from an EMBL/GenBank/DDBJ whole genome shotgun (WGS) entry which is preliminary data.</text>
</comment>
<dbReference type="GO" id="GO:0030992">
    <property type="term" value="C:intraciliary transport particle B"/>
    <property type="evidence" value="ECO:0007669"/>
    <property type="project" value="TreeGrafter"/>
</dbReference>
<keyword evidence="3" id="KW-0963">Cytoplasm</keyword>
<feature type="region of interest" description="Disordered" evidence="7">
    <location>
        <begin position="1"/>
        <end position="21"/>
    </location>
</feature>
<dbReference type="PANTHER" id="PTHR13376">
    <property type="entry name" value="INTRAFLAGELLAR TRANSPORT PROTEIN 46 HOMOLOG"/>
    <property type="match status" value="1"/>
</dbReference>
<evidence type="ECO:0000256" key="4">
    <source>
        <dbReference type="ARBA" id="ARBA00023069"/>
    </source>
</evidence>
<evidence type="ECO:0000256" key="7">
    <source>
        <dbReference type="SAM" id="MobiDB-lite"/>
    </source>
</evidence>
<dbReference type="EMBL" id="JAFCMP010000401">
    <property type="protein sequence ID" value="KAG5180253.1"/>
    <property type="molecule type" value="Genomic_DNA"/>
</dbReference>
<dbReference type="GO" id="GO:0042073">
    <property type="term" value="P:intraciliary transport"/>
    <property type="evidence" value="ECO:0007669"/>
    <property type="project" value="InterPro"/>
</dbReference>
<dbReference type="AlphaFoldDB" id="A0A835YT86"/>
<reference evidence="8" key="1">
    <citation type="submission" date="2021-02" db="EMBL/GenBank/DDBJ databases">
        <title>First Annotated Genome of the Yellow-green Alga Tribonema minus.</title>
        <authorList>
            <person name="Mahan K.M."/>
        </authorList>
    </citation>
    <scope>NUCLEOTIDE SEQUENCE</scope>
    <source>
        <strain evidence="8">UTEX B ZZ1240</strain>
    </source>
</reference>
<dbReference type="GO" id="GO:0031514">
    <property type="term" value="C:motile cilium"/>
    <property type="evidence" value="ECO:0007669"/>
    <property type="project" value="TreeGrafter"/>
</dbReference>
<dbReference type="GO" id="GO:0005815">
    <property type="term" value="C:microtubule organizing center"/>
    <property type="evidence" value="ECO:0007669"/>
    <property type="project" value="TreeGrafter"/>
</dbReference>
<accession>A0A835YT86</accession>
<keyword evidence="4" id="KW-0969">Cilium</keyword>
<evidence type="ECO:0000313" key="8">
    <source>
        <dbReference type="EMBL" id="KAG5180253.1"/>
    </source>
</evidence>
<dbReference type="GO" id="GO:0060271">
    <property type="term" value="P:cilium assembly"/>
    <property type="evidence" value="ECO:0007669"/>
    <property type="project" value="TreeGrafter"/>
</dbReference>
<evidence type="ECO:0000256" key="3">
    <source>
        <dbReference type="ARBA" id="ARBA00022490"/>
    </source>
</evidence>
<evidence type="ECO:0000256" key="6">
    <source>
        <dbReference type="ARBA" id="ARBA00023273"/>
    </source>
</evidence>
<keyword evidence="6" id="KW-0966">Cell projection</keyword>
<evidence type="ECO:0000313" key="9">
    <source>
        <dbReference type="Proteomes" id="UP000664859"/>
    </source>
</evidence>
<proteinExistence type="inferred from homology"/>
<protein>
    <submittedName>
        <fullName evidence="8">Intraflagellar transport complex B protein 46</fullName>
    </submittedName>
</protein>
<keyword evidence="5" id="KW-0206">Cytoskeleton</keyword>
<evidence type="ECO:0000256" key="1">
    <source>
        <dbReference type="ARBA" id="ARBA00004120"/>
    </source>
</evidence>
<comment type="subcellular location">
    <subcellularLocation>
        <location evidence="1">Cytoplasm</location>
        <location evidence="1">Cytoskeleton</location>
        <location evidence="1">Cilium basal body</location>
    </subcellularLocation>
</comment>
<dbReference type="PANTHER" id="PTHR13376:SF0">
    <property type="entry name" value="INTRAFLAGELLAR TRANSPORT PROTEIN 46 HOMOLOG"/>
    <property type="match status" value="1"/>
</dbReference>
<evidence type="ECO:0000256" key="2">
    <source>
        <dbReference type="ARBA" id="ARBA00007700"/>
    </source>
</evidence>
<evidence type="ECO:0000256" key="5">
    <source>
        <dbReference type="ARBA" id="ARBA00023212"/>
    </source>
</evidence>
<organism evidence="8 9">
    <name type="scientific">Tribonema minus</name>
    <dbReference type="NCBI Taxonomy" id="303371"/>
    <lineage>
        <taxon>Eukaryota</taxon>
        <taxon>Sar</taxon>
        <taxon>Stramenopiles</taxon>
        <taxon>Ochrophyta</taxon>
        <taxon>PX clade</taxon>
        <taxon>Xanthophyceae</taxon>
        <taxon>Tribonematales</taxon>
        <taxon>Tribonemataceae</taxon>
        <taxon>Tribonema</taxon>
    </lineage>
</organism>
<name>A0A835YT86_9STRA</name>
<keyword evidence="8" id="KW-0282">Flagellum</keyword>
<dbReference type="Proteomes" id="UP000664859">
    <property type="component" value="Unassembled WGS sequence"/>
</dbReference>
<gene>
    <name evidence="8" type="ORF">JKP88DRAFT_200467</name>
</gene>